<gene>
    <name evidence="3" type="ORF">SS37_08260</name>
</gene>
<organism evidence="3 4">
    <name type="scientific">Enterobacter sichuanensis</name>
    <dbReference type="NCBI Taxonomy" id="2071710"/>
    <lineage>
        <taxon>Bacteria</taxon>
        <taxon>Pseudomonadati</taxon>
        <taxon>Pseudomonadota</taxon>
        <taxon>Gammaproteobacteria</taxon>
        <taxon>Enterobacterales</taxon>
        <taxon>Enterobacteriaceae</taxon>
        <taxon>Enterobacter</taxon>
        <taxon>Enterobacter cloacae complex</taxon>
    </lineage>
</organism>
<dbReference type="InterPro" id="IPR050879">
    <property type="entry name" value="Acyltransferase_3"/>
</dbReference>
<evidence type="ECO:0000313" key="4">
    <source>
        <dbReference type="Proteomes" id="UP000033352"/>
    </source>
</evidence>
<dbReference type="AlphaFoldDB" id="A0A0F1B4S6"/>
<feature type="transmembrane region" description="Helical" evidence="1">
    <location>
        <begin position="36"/>
        <end position="57"/>
    </location>
</feature>
<feature type="transmembrane region" description="Helical" evidence="1">
    <location>
        <begin position="190"/>
        <end position="215"/>
    </location>
</feature>
<dbReference type="GO" id="GO:0016020">
    <property type="term" value="C:membrane"/>
    <property type="evidence" value="ECO:0007669"/>
    <property type="project" value="TreeGrafter"/>
</dbReference>
<sequence>MVGKIYSIQYLRGIAAILVVFLHIRTLLPDFLKPFVLNGGIGVDIFFIISGFIIYFATQKEVEATPRVYLTKRAFRIWPLFIVVWFITSIFAFQEQPFYKVIKAVFFIHNDYAQGAPGFGFNMIGPAWTLTFEIVFYAIFMVACAISHKYRGIICILLLITIPSALQLYFNGSISFSAYTTANVESGHFAYGIIRVLGCNIYGEFGVGVLLSMIVSKTRIQIISATVMDWRRGEA</sequence>
<feature type="transmembrane region" description="Helical" evidence="1">
    <location>
        <begin position="153"/>
        <end position="170"/>
    </location>
</feature>
<name>A0A0F1B4S6_9ENTR</name>
<dbReference type="Proteomes" id="UP000033352">
    <property type="component" value="Unassembled WGS sequence"/>
</dbReference>
<evidence type="ECO:0000313" key="3">
    <source>
        <dbReference type="EMBL" id="KJN28314.1"/>
    </source>
</evidence>
<dbReference type="EMBL" id="JZYX01000014">
    <property type="protein sequence ID" value="KJN28314.1"/>
    <property type="molecule type" value="Genomic_DNA"/>
</dbReference>
<protein>
    <recommendedName>
        <fullName evidence="2">Acyltransferase 3 domain-containing protein</fullName>
    </recommendedName>
</protein>
<dbReference type="InterPro" id="IPR002656">
    <property type="entry name" value="Acyl_transf_3_dom"/>
</dbReference>
<dbReference type="GO" id="GO:0000271">
    <property type="term" value="P:polysaccharide biosynthetic process"/>
    <property type="evidence" value="ECO:0007669"/>
    <property type="project" value="TreeGrafter"/>
</dbReference>
<proteinExistence type="predicted"/>
<dbReference type="GO" id="GO:0016747">
    <property type="term" value="F:acyltransferase activity, transferring groups other than amino-acyl groups"/>
    <property type="evidence" value="ECO:0007669"/>
    <property type="project" value="InterPro"/>
</dbReference>
<comment type="caution">
    <text evidence="3">The sequence shown here is derived from an EMBL/GenBank/DDBJ whole genome shotgun (WGS) entry which is preliminary data.</text>
</comment>
<accession>A0A0F1B4S6</accession>
<evidence type="ECO:0000256" key="1">
    <source>
        <dbReference type="SAM" id="Phobius"/>
    </source>
</evidence>
<keyword evidence="1" id="KW-0472">Membrane</keyword>
<feature type="transmembrane region" description="Helical" evidence="1">
    <location>
        <begin position="77"/>
        <end position="94"/>
    </location>
</feature>
<keyword evidence="1" id="KW-0812">Transmembrane</keyword>
<feature type="domain" description="Acyltransferase 3" evidence="2">
    <location>
        <begin position="5"/>
        <end position="218"/>
    </location>
</feature>
<evidence type="ECO:0000259" key="2">
    <source>
        <dbReference type="Pfam" id="PF01757"/>
    </source>
</evidence>
<reference evidence="3 4" key="1">
    <citation type="submission" date="2015-03" db="EMBL/GenBank/DDBJ databases">
        <authorList>
            <person name="McCorrison J."/>
            <person name="Sanka R."/>
            <person name="Adams M."/>
            <person name="Brinkac L."/>
            <person name="Nierman W."/>
            <person name="Sutton G."/>
            <person name="Nelson K."/>
            <person name="Kiedrowski L."/>
            <person name="Guerrero D."/>
            <person name="Bonomo R."/>
        </authorList>
    </citation>
    <scope>NUCLEOTIDE SEQUENCE [LARGE SCALE GENOMIC DNA]</scope>
    <source>
        <strain evidence="3 4">35699</strain>
    </source>
</reference>
<feature type="transmembrane region" description="Helical" evidence="1">
    <location>
        <begin position="7"/>
        <end position="24"/>
    </location>
</feature>
<feature type="transmembrane region" description="Helical" evidence="1">
    <location>
        <begin position="127"/>
        <end position="146"/>
    </location>
</feature>
<keyword evidence="1" id="KW-1133">Transmembrane helix</keyword>
<dbReference type="PANTHER" id="PTHR23028:SF53">
    <property type="entry name" value="ACYL_TRANSF_3 DOMAIN-CONTAINING PROTEIN"/>
    <property type="match status" value="1"/>
</dbReference>
<dbReference type="Pfam" id="PF01757">
    <property type="entry name" value="Acyl_transf_3"/>
    <property type="match status" value="1"/>
</dbReference>
<dbReference type="PANTHER" id="PTHR23028">
    <property type="entry name" value="ACETYLTRANSFERASE"/>
    <property type="match status" value="1"/>
</dbReference>
<feature type="non-terminal residue" evidence="3">
    <location>
        <position position="235"/>
    </location>
</feature>